<feature type="compositionally biased region" description="Basic and acidic residues" evidence="1">
    <location>
        <begin position="1"/>
        <end position="10"/>
    </location>
</feature>
<dbReference type="Proteomes" id="UP000011885">
    <property type="component" value="Unassembled WGS sequence"/>
</dbReference>
<accession>M5TUC2</accession>
<keyword evidence="3" id="KW-1185">Reference proteome</keyword>
<name>M5TUC2_9BACT</name>
<evidence type="ECO:0000313" key="2">
    <source>
        <dbReference type="EMBL" id="EMI52755.1"/>
    </source>
</evidence>
<evidence type="ECO:0000256" key="1">
    <source>
        <dbReference type="SAM" id="MobiDB-lite"/>
    </source>
</evidence>
<organism evidence="2 3">
    <name type="scientific">Rhodopirellula sallentina SM41</name>
    <dbReference type="NCBI Taxonomy" id="1263870"/>
    <lineage>
        <taxon>Bacteria</taxon>
        <taxon>Pseudomonadati</taxon>
        <taxon>Planctomycetota</taxon>
        <taxon>Planctomycetia</taxon>
        <taxon>Pirellulales</taxon>
        <taxon>Pirellulaceae</taxon>
        <taxon>Rhodopirellula</taxon>
    </lineage>
</organism>
<dbReference type="PATRIC" id="fig|1263870.3.peg.6196"/>
<dbReference type="EMBL" id="ANOH01000407">
    <property type="protein sequence ID" value="EMI52755.1"/>
    <property type="molecule type" value="Genomic_DNA"/>
</dbReference>
<dbReference type="AlphaFoldDB" id="M5TUC2"/>
<proteinExistence type="predicted"/>
<comment type="caution">
    <text evidence="2">The sequence shown here is derived from an EMBL/GenBank/DDBJ whole genome shotgun (WGS) entry which is preliminary data.</text>
</comment>
<sequence>MNCQRHRELQPHGGLPASWPNLPTSSPNRLAAVFALTHLDQSSAAVLSDGQASTLRH</sequence>
<reference evidence="2 3" key="1">
    <citation type="journal article" date="2013" name="Mar. Genomics">
        <title>Expression of sulfatases in Rhodopirellula baltica and the diversity of sulfatases in the genus Rhodopirellula.</title>
        <authorList>
            <person name="Wegner C.E."/>
            <person name="Richter-Heitmann T."/>
            <person name="Klindworth A."/>
            <person name="Klockow C."/>
            <person name="Richter M."/>
            <person name="Achstetter T."/>
            <person name="Glockner F.O."/>
            <person name="Harder J."/>
        </authorList>
    </citation>
    <scope>NUCLEOTIDE SEQUENCE [LARGE SCALE GENOMIC DNA]</scope>
    <source>
        <strain evidence="2 3">SM41</strain>
    </source>
</reference>
<feature type="region of interest" description="Disordered" evidence="1">
    <location>
        <begin position="1"/>
        <end position="23"/>
    </location>
</feature>
<protein>
    <submittedName>
        <fullName evidence="2">Uncharacterized protein</fullName>
    </submittedName>
</protein>
<gene>
    <name evidence="2" type="ORF">RSSM_05846</name>
</gene>
<evidence type="ECO:0000313" key="3">
    <source>
        <dbReference type="Proteomes" id="UP000011885"/>
    </source>
</evidence>